<dbReference type="OrthoDB" id="9786100at2"/>
<name>A0A1H0MGN3_STREI</name>
<proteinExistence type="predicted"/>
<accession>A0A1H0MGN3</accession>
<dbReference type="AlphaFoldDB" id="A0A1H0MGN3"/>
<keyword evidence="2" id="KW-0808">Transferase</keyword>
<sequence>MTKENQTDLEFIQEKELEMAKIIMSICDKHDIEYYIMGGTLLGAVRHQGFIPWDDDLDIGMKRQDYEKFLDLVADELPDNFGLKHFTTDSDFPYPYIRIENEKVQLRRDYTKNKTIQNLWVDIFPLDGVPAGGFERFKWEKTLTLLREMRNLSCLSELVNLNKKHGGFKKSLIMLALNLKVEKLFKTGNWTRRIDDFLKSYPVDEMEMIGNPMGGHWFKEVYPSSFYKETSQLAFEGIKMTAPKNYIEILLKMYGDYMQLPKEDERNWHGTTLLTDKNK</sequence>
<dbReference type="PANTHER" id="PTHR43404">
    <property type="entry name" value="LIPOPOLYSACCHARIDE CHOLINEPHOSPHOTRANSFERASE LICD"/>
    <property type="match status" value="1"/>
</dbReference>
<dbReference type="GO" id="GO:0016740">
    <property type="term" value="F:transferase activity"/>
    <property type="evidence" value="ECO:0007669"/>
    <property type="project" value="UniProtKB-KW"/>
</dbReference>
<dbReference type="GO" id="GO:0009100">
    <property type="term" value="P:glycoprotein metabolic process"/>
    <property type="evidence" value="ECO:0007669"/>
    <property type="project" value="UniProtKB-ARBA"/>
</dbReference>
<evidence type="ECO:0000313" key="2">
    <source>
        <dbReference type="EMBL" id="SDO79602.1"/>
    </source>
</evidence>
<feature type="domain" description="LicD/FKTN/FKRP nucleotidyltransferase" evidence="1">
    <location>
        <begin position="27"/>
        <end position="255"/>
    </location>
</feature>
<protein>
    <submittedName>
        <fullName evidence="2">Lipopolysaccharide cholinephosphotransferase</fullName>
    </submittedName>
</protein>
<reference evidence="2 3" key="1">
    <citation type="submission" date="2016-10" db="EMBL/GenBank/DDBJ databases">
        <authorList>
            <person name="de Groot N.N."/>
        </authorList>
    </citation>
    <scope>NUCLEOTIDE SEQUENCE [LARGE SCALE GENOMIC DNA]</scope>
    <source>
        <strain evidence="2 3">Sb04</strain>
    </source>
</reference>
<dbReference type="Proteomes" id="UP000183816">
    <property type="component" value="Unassembled WGS sequence"/>
</dbReference>
<organism evidence="2 3">
    <name type="scientific">Streptococcus equinus</name>
    <name type="common">Streptococcus bovis</name>
    <dbReference type="NCBI Taxonomy" id="1335"/>
    <lineage>
        <taxon>Bacteria</taxon>
        <taxon>Bacillati</taxon>
        <taxon>Bacillota</taxon>
        <taxon>Bacilli</taxon>
        <taxon>Lactobacillales</taxon>
        <taxon>Streptococcaceae</taxon>
        <taxon>Streptococcus</taxon>
    </lineage>
</organism>
<dbReference type="InterPro" id="IPR007074">
    <property type="entry name" value="LicD/FKTN/FKRP_NTP_transf"/>
</dbReference>
<dbReference type="InterPro" id="IPR052942">
    <property type="entry name" value="LPS_cholinephosphotransferase"/>
</dbReference>
<dbReference type="Pfam" id="PF04991">
    <property type="entry name" value="LicD"/>
    <property type="match status" value="1"/>
</dbReference>
<evidence type="ECO:0000313" key="3">
    <source>
        <dbReference type="Proteomes" id="UP000183816"/>
    </source>
</evidence>
<dbReference type="RefSeq" id="WP_074482098.1">
    <property type="nucleotide sequence ID" value="NZ_FNJK01000002.1"/>
</dbReference>
<dbReference type="EMBL" id="FNJK01000002">
    <property type="protein sequence ID" value="SDO79602.1"/>
    <property type="molecule type" value="Genomic_DNA"/>
</dbReference>
<gene>
    <name evidence="2" type="ORF">SAMN05216347_102338</name>
</gene>
<evidence type="ECO:0000259" key="1">
    <source>
        <dbReference type="Pfam" id="PF04991"/>
    </source>
</evidence>
<dbReference type="PANTHER" id="PTHR43404:SF2">
    <property type="entry name" value="LIPOPOLYSACCHARIDE CHOLINEPHOSPHOTRANSFERASE LICD"/>
    <property type="match status" value="1"/>
</dbReference>